<feature type="compositionally biased region" description="Basic residues" evidence="1">
    <location>
        <begin position="1"/>
        <end position="12"/>
    </location>
</feature>
<organism evidence="2">
    <name type="scientific">Gasterosteus aculeatus</name>
    <name type="common">Three-spined stickleback</name>
    <dbReference type="NCBI Taxonomy" id="69293"/>
    <lineage>
        <taxon>Eukaryota</taxon>
        <taxon>Metazoa</taxon>
        <taxon>Chordata</taxon>
        <taxon>Craniata</taxon>
        <taxon>Vertebrata</taxon>
        <taxon>Euteleostomi</taxon>
        <taxon>Actinopterygii</taxon>
        <taxon>Neopterygii</taxon>
        <taxon>Teleostei</taxon>
        <taxon>Neoteleostei</taxon>
        <taxon>Acanthomorphata</taxon>
        <taxon>Eupercaria</taxon>
        <taxon>Perciformes</taxon>
        <taxon>Cottioidei</taxon>
        <taxon>Gasterosteales</taxon>
        <taxon>Gasterosteidae</taxon>
        <taxon>Gasterosteus</taxon>
    </lineage>
</organism>
<protein>
    <submittedName>
        <fullName evidence="2">Uncharacterized protein</fullName>
    </submittedName>
</protein>
<sequence>GRGNGRRRRRRQTLQPSPRAPRCPAVWEKCAGGSLAAPSEPSREEGPPPTAAAEERTNGMKPWGTWGQEWTWTQSRWFIIIYFYFRTSGVG</sequence>
<dbReference type="InParanoid" id="G3Q6I3"/>
<evidence type="ECO:0000313" key="2">
    <source>
        <dbReference type="Ensembl" id="ENSGACP00000025493.1"/>
    </source>
</evidence>
<dbReference type="Ensembl" id="ENSGACT00000025543.1">
    <property type="protein sequence ID" value="ENSGACP00000025493.1"/>
    <property type="gene ID" value="ENSGACG00000019285.1"/>
</dbReference>
<dbReference type="AlphaFoldDB" id="G3Q6I3"/>
<proteinExistence type="predicted"/>
<accession>G3Q6I3</accession>
<evidence type="ECO:0000256" key="1">
    <source>
        <dbReference type="SAM" id="MobiDB-lite"/>
    </source>
</evidence>
<feature type="region of interest" description="Disordered" evidence="1">
    <location>
        <begin position="1"/>
        <end position="65"/>
    </location>
</feature>
<reference evidence="2" key="2">
    <citation type="submission" date="2024-04" db="UniProtKB">
        <authorList>
            <consortium name="Ensembl"/>
        </authorList>
    </citation>
    <scope>IDENTIFICATION</scope>
</reference>
<dbReference type="Bgee" id="ENSGACG00000019285">
    <property type="expression patterns" value="Expressed in muscle tissue and 7 other cell types or tissues"/>
</dbReference>
<reference evidence="2" key="1">
    <citation type="submission" date="2006-01" db="EMBL/GenBank/DDBJ databases">
        <authorList>
            <person name="Lindblad-Toh K."/>
            <person name="Mauceli E."/>
            <person name="Grabherr M."/>
            <person name="Chang J.L."/>
            <person name="Lander E.S."/>
        </authorList>
    </citation>
    <scope>NUCLEOTIDE SEQUENCE [LARGE SCALE GENOMIC DNA]</scope>
</reference>
<name>G3Q6I3_GASAC</name>